<dbReference type="EMBL" id="CP001097">
    <property type="protein sequence ID" value="ACD90443.1"/>
    <property type="molecule type" value="Genomic_DNA"/>
</dbReference>
<dbReference type="HOGENOM" id="CLU_069867_4_1_10"/>
<evidence type="ECO:0000313" key="1">
    <source>
        <dbReference type="EMBL" id="ACD90443.1"/>
    </source>
</evidence>
<dbReference type="CDD" id="cd07822">
    <property type="entry name" value="SRPBCC_4"/>
    <property type="match status" value="1"/>
</dbReference>
<dbReference type="PANTHER" id="PTHR36166">
    <property type="entry name" value="CHROMOSOME 9, WHOLE GENOME SHOTGUN SEQUENCE"/>
    <property type="match status" value="1"/>
</dbReference>
<protein>
    <submittedName>
        <fullName evidence="1">Activator of HSP90 ATPase 1 family protein</fullName>
    </submittedName>
</protein>
<evidence type="ECO:0000313" key="2">
    <source>
        <dbReference type="Proteomes" id="UP000008841"/>
    </source>
</evidence>
<dbReference type="STRING" id="290315.Clim_1383"/>
<dbReference type="RefSeq" id="WP_012466320.1">
    <property type="nucleotide sequence ID" value="NC_010803.1"/>
</dbReference>
<gene>
    <name evidence="1" type="ordered locus">Clim_1383</name>
</gene>
<dbReference type="SUPFAM" id="SSF55961">
    <property type="entry name" value="Bet v1-like"/>
    <property type="match status" value="1"/>
</dbReference>
<organism evidence="1 2">
    <name type="scientific">Chlorobium limicola (strain DSM 245 / NBRC 103803 / 6330)</name>
    <dbReference type="NCBI Taxonomy" id="290315"/>
    <lineage>
        <taxon>Bacteria</taxon>
        <taxon>Pseudomonadati</taxon>
        <taxon>Chlorobiota</taxon>
        <taxon>Chlorobiia</taxon>
        <taxon>Chlorobiales</taxon>
        <taxon>Chlorobiaceae</taxon>
        <taxon>Chlorobium/Pelodictyon group</taxon>
        <taxon>Chlorobium</taxon>
    </lineage>
</organism>
<sequence length="144" mass="16361">MGNVRTEIAISARSADVWRVLFDTAVYPLWNPLVTAVRGLPEEGRTIRIRLKVKSLPPLWVPVVVETLRPAERLCWTFTLPFGLFRAEHCFSLHKEPDGGTRFVNDERFSGLLGEFAGIMMNRLFRGDYEGMDRALARRVGDAV</sequence>
<reference evidence="1 2" key="1">
    <citation type="submission" date="2008-05" db="EMBL/GenBank/DDBJ databases">
        <title>Complete sequence of Chlorobium limicola DSM 245.</title>
        <authorList>
            <consortium name="US DOE Joint Genome Institute"/>
            <person name="Lucas S."/>
            <person name="Copeland A."/>
            <person name="Lapidus A."/>
            <person name="Glavina del Rio T."/>
            <person name="Dalin E."/>
            <person name="Tice H."/>
            <person name="Bruce D."/>
            <person name="Goodwin L."/>
            <person name="Pitluck S."/>
            <person name="Schmutz J."/>
            <person name="Larimer F."/>
            <person name="Land M."/>
            <person name="Hauser L."/>
            <person name="Kyrpides N."/>
            <person name="Ovchinnikova G."/>
            <person name="Zhao F."/>
            <person name="Li T."/>
            <person name="Liu Z."/>
            <person name="Overmann J."/>
            <person name="Bryant D.A."/>
            <person name="Richardson P."/>
        </authorList>
    </citation>
    <scope>NUCLEOTIDE SEQUENCE [LARGE SCALE GENOMIC DNA]</scope>
    <source>
        <strain evidence="2">DSM 245 / NBRC 103803 / 6330</strain>
    </source>
</reference>
<dbReference type="Gene3D" id="3.30.530.20">
    <property type="match status" value="1"/>
</dbReference>
<dbReference type="eggNOG" id="COG3832">
    <property type="taxonomic scope" value="Bacteria"/>
</dbReference>
<dbReference type="Pfam" id="PF10604">
    <property type="entry name" value="Polyketide_cyc2"/>
    <property type="match status" value="1"/>
</dbReference>
<dbReference type="InterPro" id="IPR019587">
    <property type="entry name" value="Polyketide_cyclase/dehydratase"/>
</dbReference>
<accession>B3ED18</accession>
<proteinExistence type="predicted"/>
<dbReference type="OrthoDB" id="191189at2"/>
<dbReference type="AlphaFoldDB" id="B3ED18"/>
<dbReference type="InterPro" id="IPR023393">
    <property type="entry name" value="START-like_dom_sf"/>
</dbReference>
<dbReference type="PANTHER" id="PTHR36166:SF1">
    <property type="entry name" value="SRPBCC DOMAIN-CONTAINING PROTEIN"/>
    <property type="match status" value="1"/>
</dbReference>
<dbReference type="Proteomes" id="UP000008841">
    <property type="component" value="Chromosome"/>
</dbReference>
<name>B3ED18_CHLL2</name>
<dbReference type="KEGG" id="cli:Clim_1383"/>